<dbReference type="InterPro" id="IPR036264">
    <property type="entry name" value="Bact_exopeptidase_dim_dom"/>
</dbReference>
<dbReference type="AlphaFoldDB" id="A0A840AWY7"/>
<dbReference type="GO" id="GO:0046872">
    <property type="term" value="F:metal ion binding"/>
    <property type="evidence" value="ECO:0007669"/>
    <property type="project" value="UniProtKB-KW"/>
</dbReference>
<evidence type="ECO:0000256" key="3">
    <source>
        <dbReference type="ARBA" id="ARBA00022801"/>
    </source>
</evidence>
<dbReference type="Proteomes" id="UP000553963">
    <property type="component" value="Unassembled WGS sequence"/>
</dbReference>
<gene>
    <name evidence="6" type="ORF">GGR25_004384</name>
</gene>
<keyword evidence="7" id="KW-1185">Reference proteome</keyword>
<evidence type="ECO:0000256" key="1">
    <source>
        <dbReference type="ARBA" id="ARBA00001947"/>
    </source>
</evidence>
<organism evidence="6 7">
    <name type="scientific">Kaistia hirudinis</name>
    <dbReference type="NCBI Taxonomy" id="1293440"/>
    <lineage>
        <taxon>Bacteria</taxon>
        <taxon>Pseudomonadati</taxon>
        <taxon>Pseudomonadota</taxon>
        <taxon>Alphaproteobacteria</taxon>
        <taxon>Hyphomicrobiales</taxon>
        <taxon>Kaistiaceae</taxon>
        <taxon>Kaistia</taxon>
    </lineage>
</organism>
<dbReference type="PANTHER" id="PTHR43808">
    <property type="entry name" value="ACETYLORNITHINE DEACETYLASE"/>
    <property type="match status" value="1"/>
</dbReference>
<dbReference type="InterPro" id="IPR011650">
    <property type="entry name" value="Peptidase_M20_dimer"/>
</dbReference>
<dbReference type="InterPro" id="IPR050072">
    <property type="entry name" value="Peptidase_M20A"/>
</dbReference>
<sequence>MIELESAAELLSAMVAIPSINPSFHRDGLPPAWFGEARMARFVADWLAAEGFAVSLDLVEEGRPNVVAELPGAPGAPTLLWEGHLDTVQVDGMEAPFTPRREGNLLFGRGAVDDKGCLATFMLALRELKRRGHTASAVTFLAAIDEEVTFKGVTHHLKTHGPYDGGVAGEPTGLDLYCACKGAVRWHIDVLGRAAHASRPHEGRNAITATGPLLDFLADYMARTQSRHSHPLLDPRTLTCTMIAGGDGPNSIPSKVRLTFDCRPLPDQTGSEIWEEIAAAVAGFAPPEGIRYVMHRPFIDAASMDVPTGAGIVTALSAAARAEGGTARILGASFGSDASSMTRAGTPTVIFGPGDIKAAHAIDEHVDLAAIVAAANALVRLAETFRV</sequence>
<accession>A0A840AWY7</accession>
<dbReference type="Gene3D" id="3.30.70.360">
    <property type="match status" value="1"/>
</dbReference>
<comment type="cofactor">
    <cofactor evidence="1">
        <name>Zn(2+)</name>
        <dbReference type="ChEBI" id="CHEBI:29105"/>
    </cofactor>
</comment>
<comment type="caution">
    <text evidence="6">The sequence shown here is derived from an EMBL/GenBank/DDBJ whole genome shotgun (WGS) entry which is preliminary data.</text>
</comment>
<evidence type="ECO:0000313" key="6">
    <source>
        <dbReference type="EMBL" id="MBB3933311.1"/>
    </source>
</evidence>
<dbReference type="InterPro" id="IPR002933">
    <property type="entry name" value="Peptidase_M20"/>
</dbReference>
<dbReference type="Gene3D" id="3.40.630.10">
    <property type="entry name" value="Zn peptidases"/>
    <property type="match status" value="2"/>
</dbReference>
<feature type="domain" description="Peptidase M20 dimerisation" evidence="5">
    <location>
        <begin position="181"/>
        <end position="283"/>
    </location>
</feature>
<dbReference type="EMBL" id="JACIDS010000006">
    <property type="protein sequence ID" value="MBB3933311.1"/>
    <property type="molecule type" value="Genomic_DNA"/>
</dbReference>
<protein>
    <submittedName>
        <fullName evidence="6">Acetylornithine deacetylase</fullName>
        <ecNumber evidence="6">3.5.1.16</ecNumber>
    </submittedName>
</protein>
<dbReference type="PROSITE" id="PS00759">
    <property type="entry name" value="ARGE_DAPE_CPG2_2"/>
    <property type="match status" value="1"/>
</dbReference>
<keyword evidence="2" id="KW-0479">Metal-binding</keyword>
<dbReference type="Pfam" id="PF01546">
    <property type="entry name" value="Peptidase_M20"/>
    <property type="match status" value="1"/>
</dbReference>
<dbReference type="Pfam" id="PF07687">
    <property type="entry name" value="M20_dimer"/>
    <property type="match status" value="1"/>
</dbReference>
<dbReference type="GO" id="GO:0008777">
    <property type="term" value="F:acetylornithine deacetylase activity"/>
    <property type="evidence" value="ECO:0007669"/>
    <property type="project" value="UniProtKB-EC"/>
</dbReference>
<evidence type="ECO:0000256" key="4">
    <source>
        <dbReference type="ARBA" id="ARBA00022833"/>
    </source>
</evidence>
<evidence type="ECO:0000313" key="7">
    <source>
        <dbReference type="Proteomes" id="UP000553963"/>
    </source>
</evidence>
<proteinExistence type="predicted"/>
<dbReference type="SUPFAM" id="SSF53187">
    <property type="entry name" value="Zn-dependent exopeptidases"/>
    <property type="match status" value="1"/>
</dbReference>
<dbReference type="RefSeq" id="WP_183400979.1">
    <property type="nucleotide sequence ID" value="NZ_JACIDS010000006.1"/>
</dbReference>
<keyword evidence="4" id="KW-0862">Zinc</keyword>
<keyword evidence="3 6" id="KW-0378">Hydrolase</keyword>
<evidence type="ECO:0000256" key="2">
    <source>
        <dbReference type="ARBA" id="ARBA00022723"/>
    </source>
</evidence>
<reference evidence="6 7" key="1">
    <citation type="submission" date="2020-08" db="EMBL/GenBank/DDBJ databases">
        <title>Genomic Encyclopedia of Type Strains, Phase IV (KMG-IV): sequencing the most valuable type-strain genomes for metagenomic binning, comparative biology and taxonomic classification.</title>
        <authorList>
            <person name="Goeker M."/>
        </authorList>
    </citation>
    <scope>NUCLEOTIDE SEQUENCE [LARGE SCALE GENOMIC DNA]</scope>
    <source>
        <strain evidence="6 7">DSM 25966</strain>
    </source>
</reference>
<evidence type="ECO:0000259" key="5">
    <source>
        <dbReference type="Pfam" id="PF07687"/>
    </source>
</evidence>
<name>A0A840AWY7_9HYPH</name>
<dbReference type="EC" id="3.5.1.16" evidence="6"/>
<dbReference type="InterPro" id="IPR001261">
    <property type="entry name" value="ArgE/DapE_CS"/>
</dbReference>
<dbReference type="SUPFAM" id="SSF55031">
    <property type="entry name" value="Bacterial exopeptidase dimerisation domain"/>
    <property type="match status" value="1"/>
</dbReference>